<dbReference type="Proteomes" id="UP000015102">
    <property type="component" value="Unassembled WGS sequence"/>
</dbReference>
<dbReference type="EMBL" id="CAQQ02389217">
    <property type="status" value="NOT_ANNOTATED_CDS"/>
    <property type="molecule type" value="Genomic_DNA"/>
</dbReference>
<dbReference type="EnsemblMetazoa" id="MESCA010747-RA">
    <property type="protein sequence ID" value="MESCA010747-PA"/>
    <property type="gene ID" value="MESCA010747"/>
</dbReference>
<dbReference type="AlphaFoldDB" id="T1H3C4"/>
<reference evidence="2" key="1">
    <citation type="submission" date="2013-02" db="EMBL/GenBank/DDBJ databases">
        <authorList>
            <person name="Hughes D."/>
        </authorList>
    </citation>
    <scope>NUCLEOTIDE SEQUENCE</scope>
    <source>
        <strain>Durham</strain>
        <strain evidence="2">NC isolate 2 -- Noor lab</strain>
    </source>
</reference>
<name>T1H3C4_MEGSC</name>
<accession>T1H3C4</accession>
<keyword evidence="2" id="KW-1185">Reference proteome</keyword>
<proteinExistence type="predicted"/>
<evidence type="ECO:0000313" key="2">
    <source>
        <dbReference type="Proteomes" id="UP000015102"/>
    </source>
</evidence>
<organism evidence="1 2">
    <name type="scientific">Megaselia scalaris</name>
    <name type="common">Humpbacked fly</name>
    <name type="synonym">Phora scalaris</name>
    <dbReference type="NCBI Taxonomy" id="36166"/>
    <lineage>
        <taxon>Eukaryota</taxon>
        <taxon>Metazoa</taxon>
        <taxon>Ecdysozoa</taxon>
        <taxon>Arthropoda</taxon>
        <taxon>Hexapoda</taxon>
        <taxon>Insecta</taxon>
        <taxon>Pterygota</taxon>
        <taxon>Neoptera</taxon>
        <taxon>Endopterygota</taxon>
        <taxon>Diptera</taxon>
        <taxon>Brachycera</taxon>
        <taxon>Muscomorpha</taxon>
        <taxon>Platypezoidea</taxon>
        <taxon>Phoridae</taxon>
        <taxon>Megaseliini</taxon>
        <taxon>Megaselia</taxon>
    </lineage>
</organism>
<dbReference type="HOGENOM" id="CLU_2515218_0_0_1"/>
<sequence>MDTCRHVATLADVNNVNDPGADVKFPYRFNPLFGLNSDAIDDLKRRKTTLNVSNFDQLFSGSHSLSDSASKLQKKPSKFANINYF</sequence>
<protein>
    <submittedName>
        <fullName evidence="1">Uncharacterized protein</fullName>
    </submittedName>
</protein>
<reference evidence="1" key="2">
    <citation type="submission" date="2015-06" db="UniProtKB">
        <authorList>
            <consortium name="EnsemblMetazoa"/>
        </authorList>
    </citation>
    <scope>IDENTIFICATION</scope>
</reference>
<evidence type="ECO:0000313" key="1">
    <source>
        <dbReference type="EnsemblMetazoa" id="MESCA010747-PA"/>
    </source>
</evidence>
<dbReference type="EMBL" id="CAQQ02389216">
    <property type="status" value="NOT_ANNOTATED_CDS"/>
    <property type="molecule type" value="Genomic_DNA"/>
</dbReference>